<dbReference type="GO" id="GO:0016787">
    <property type="term" value="F:hydrolase activity"/>
    <property type="evidence" value="ECO:0007669"/>
    <property type="project" value="UniProtKB-KW"/>
</dbReference>
<dbReference type="Pfam" id="PF00135">
    <property type="entry name" value="COesterase"/>
    <property type="match status" value="1"/>
</dbReference>
<organism evidence="5 6">
    <name type="scientific">Coprinopsis marcescibilis</name>
    <name type="common">Agaric fungus</name>
    <name type="synonym">Psathyrella marcescibilis</name>
    <dbReference type="NCBI Taxonomy" id="230819"/>
    <lineage>
        <taxon>Eukaryota</taxon>
        <taxon>Fungi</taxon>
        <taxon>Dikarya</taxon>
        <taxon>Basidiomycota</taxon>
        <taxon>Agaricomycotina</taxon>
        <taxon>Agaricomycetes</taxon>
        <taxon>Agaricomycetidae</taxon>
        <taxon>Agaricales</taxon>
        <taxon>Agaricineae</taxon>
        <taxon>Psathyrellaceae</taxon>
        <taxon>Coprinopsis</taxon>
    </lineage>
</organism>
<dbReference type="PANTHER" id="PTHR11559">
    <property type="entry name" value="CARBOXYLESTERASE"/>
    <property type="match status" value="1"/>
</dbReference>
<dbReference type="OrthoDB" id="408631at2759"/>
<dbReference type="Proteomes" id="UP000307440">
    <property type="component" value="Unassembled WGS sequence"/>
</dbReference>
<evidence type="ECO:0000259" key="4">
    <source>
        <dbReference type="Pfam" id="PF00135"/>
    </source>
</evidence>
<evidence type="ECO:0000256" key="1">
    <source>
        <dbReference type="ARBA" id="ARBA00005964"/>
    </source>
</evidence>
<dbReference type="EMBL" id="ML210162">
    <property type="protein sequence ID" value="TFK27702.1"/>
    <property type="molecule type" value="Genomic_DNA"/>
</dbReference>
<feature type="signal peptide" evidence="3">
    <location>
        <begin position="1"/>
        <end position="24"/>
    </location>
</feature>
<gene>
    <name evidence="5" type="ORF">FA15DRAFT_701704</name>
</gene>
<dbReference type="EC" id="3.1.1.-" evidence="3"/>
<feature type="domain" description="Carboxylesterase type B" evidence="4">
    <location>
        <begin position="28"/>
        <end position="465"/>
    </location>
</feature>
<dbReference type="InterPro" id="IPR050309">
    <property type="entry name" value="Type-B_Carboxylest/Lipase"/>
</dbReference>
<dbReference type="STRING" id="230819.A0A5C3L515"/>
<evidence type="ECO:0000256" key="2">
    <source>
        <dbReference type="ARBA" id="ARBA00022801"/>
    </source>
</evidence>
<evidence type="ECO:0000313" key="6">
    <source>
        <dbReference type="Proteomes" id="UP000307440"/>
    </source>
</evidence>
<keyword evidence="3" id="KW-0732">Signal</keyword>
<feature type="chain" id="PRO_5023008908" description="Carboxylic ester hydrolase" evidence="3">
    <location>
        <begin position="25"/>
        <end position="555"/>
    </location>
</feature>
<dbReference type="InterPro" id="IPR002018">
    <property type="entry name" value="CarbesteraseB"/>
</dbReference>
<protein>
    <recommendedName>
        <fullName evidence="3">Carboxylic ester hydrolase</fullName>
        <ecNumber evidence="3">3.1.1.-</ecNumber>
    </recommendedName>
</protein>
<dbReference type="InterPro" id="IPR019826">
    <property type="entry name" value="Carboxylesterase_B_AS"/>
</dbReference>
<dbReference type="PROSITE" id="PS00122">
    <property type="entry name" value="CARBOXYLESTERASE_B_1"/>
    <property type="match status" value="1"/>
</dbReference>
<dbReference type="Gene3D" id="3.40.50.1820">
    <property type="entry name" value="alpha/beta hydrolase"/>
    <property type="match status" value="1"/>
</dbReference>
<dbReference type="SUPFAM" id="SSF53474">
    <property type="entry name" value="alpha/beta-Hydrolases"/>
    <property type="match status" value="1"/>
</dbReference>
<evidence type="ECO:0000256" key="3">
    <source>
        <dbReference type="RuleBase" id="RU361235"/>
    </source>
</evidence>
<keyword evidence="6" id="KW-1185">Reference proteome</keyword>
<accession>A0A5C3L515</accession>
<name>A0A5C3L515_COPMA</name>
<dbReference type="InterPro" id="IPR029058">
    <property type="entry name" value="AB_hydrolase_fold"/>
</dbReference>
<evidence type="ECO:0000313" key="5">
    <source>
        <dbReference type="EMBL" id="TFK27702.1"/>
    </source>
</evidence>
<comment type="similarity">
    <text evidence="1 3">Belongs to the type-B carboxylesterase/lipase family.</text>
</comment>
<dbReference type="AlphaFoldDB" id="A0A5C3L515"/>
<proteinExistence type="inferred from homology"/>
<reference evidence="5 6" key="1">
    <citation type="journal article" date="2019" name="Nat. Ecol. Evol.">
        <title>Megaphylogeny resolves global patterns of mushroom evolution.</title>
        <authorList>
            <person name="Varga T."/>
            <person name="Krizsan K."/>
            <person name="Foldi C."/>
            <person name="Dima B."/>
            <person name="Sanchez-Garcia M."/>
            <person name="Sanchez-Ramirez S."/>
            <person name="Szollosi G.J."/>
            <person name="Szarkandi J.G."/>
            <person name="Papp V."/>
            <person name="Albert L."/>
            <person name="Andreopoulos W."/>
            <person name="Angelini C."/>
            <person name="Antonin V."/>
            <person name="Barry K.W."/>
            <person name="Bougher N.L."/>
            <person name="Buchanan P."/>
            <person name="Buyck B."/>
            <person name="Bense V."/>
            <person name="Catcheside P."/>
            <person name="Chovatia M."/>
            <person name="Cooper J."/>
            <person name="Damon W."/>
            <person name="Desjardin D."/>
            <person name="Finy P."/>
            <person name="Geml J."/>
            <person name="Haridas S."/>
            <person name="Hughes K."/>
            <person name="Justo A."/>
            <person name="Karasinski D."/>
            <person name="Kautmanova I."/>
            <person name="Kiss B."/>
            <person name="Kocsube S."/>
            <person name="Kotiranta H."/>
            <person name="LaButti K.M."/>
            <person name="Lechner B.E."/>
            <person name="Liimatainen K."/>
            <person name="Lipzen A."/>
            <person name="Lukacs Z."/>
            <person name="Mihaltcheva S."/>
            <person name="Morgado L.N."/>
            <person name="Niskanen T."/>
            <person name="Noordeloos M.E."/>
            <person name="Ohm R.A."/>
            <person name="Ortiz-Santana B."/>
            <person name="Ovrebo C."/>
            <person name="Racz N."/>
            <person name="Riley R."/>
            <person name="Savchenko A."/>
            <person name="Shiryaev A."/>
            <person name="Soop K."/>
            <person name="Spirin V."/>
            <person name="Szebenyi C."/>
            <person name="Tomsovsky M."/>
            <person name="Tulloss R.E."/>
            <person name="Uehling J."/>
            <person name="Grigoriev I.V."/>
            <person name="Vagvolgyi C."/>
            <person name="Papp T."/>
            <person name="Martin F.M."/>
            <person name="Miettinen O."/>
            <person name="Hibbett D.S."/>
            <person name="Nagy L.G."/>
        </authorList>
    </citation>
    <scope>NUCLEOTIDE SEQUENCE [LARGE SCALE GENOMIC DNA]</scope>
    <source>
        <strain evidence="5 6">CBS 121175</strain>
    </source>
</reference>
<keyword evidence="2 3" id="KW-0378">Hydrolase</keyword>
<sequence length="555" mass="60843">MPSYFWSCLAFFLSALSLSSTGLAASDIVVLDNGTFIGHIGEDEVYASFQGIPFAQPPVANLRFRLPQSVSPYSGIHEARYPGPACPQRTLTLPIHEGLVADAVNYLVNTLLGASPDSEDCLTLTVTKPANANANSKLPVVVWIYGGGFYTGRSAVGGDTVTRSIRMYNPVVFVSMNYRLSGFGFMASKEVKAAGVGNLGLHDQREALRWVQKYIRNFGGGPTKVTIWGQSAGAISVASHMVAYGGDTRGLFRGAIMQSGAPFPAGNVTRGQPLYDFVVSDTGCAGSADTLDCLRKVPYKRLKASIDIAPDSVPFTGMRFPWIPRADGVMFSDNPQRLVQQGKVARVPYITGNCDDEGTSFAIFDLNVMQVPSTAQLTSTTESQMKEYIKTLSPGTTDVEVTRILQEYPSDVTRGSPFDTGLFNAITPQFKRLSALQGDAALQGPRRWLLDHTANRQDVWVYLSKRYKLLPILGSTHGTEQLNGGELQTYAIRFVNVLNPNVDSIFNYYWPKYQLDKREMMTFYDGIIFTLGISLDNYRASAMELLNQVLLRNPV</sequence>